<dbReference type="AlphaFoldDB" id="A0A835J5C8"/>
<comment type="caution">
    <text evidence="6">The sequence shown here is derived from an EMBL/GenBank/DDBJ whole genome shotgun (WGS) entry which is preliminary data.</text>
</comment>
<feature type="compositionally biased region" description="Polar residues" evidence="5">
    <location>
        <begin position="13"/>
        <end position="23"/>
    </location>
</feature>
<evidence type="ECO:0000256" key="4">
    <source>
        <dbReference type="ARBA" id="ARBA00023163"/>
    </source>
</evidence>
<dbReference type="EMBL" id="JADGMS010000018">
    <property type="protein sequence ID" value="KAF9662868.1"/>
    <property type="molecule type" value="Genomic_DNA"/>
</dbReference>
<evidence type="ECO:0000256" key="5">
    <source>
        <dbReference type="SAM" id="MobiDB-lite"/>
    </source>
</evidence>
<evidence type="ECO:0000256" key="3">
    <source>
        <dbReference type="ARBA" id="ARBA00022695"/>
    </source>
</evidence>
<reference evidence="6 7" key="1">
    <citation type="submission" date="2020-10" db="EMBL/GenBank/DDBJ databases">
        <title>Plant Genome Project.</title>
        <authorList>
            <person name="Zhang R.-G."/>
        </authorList>
    </citation>
    <scope>NUCLEOTIDE SEQUENCE [LARGE SCALE GENOMIC DNA]</scope>
    <source>
        <strain evidence="6">FAFU-HL-1</strain>
        <tissue evidence="6">Leaf</tissue>
    </source>
</reference>
<feature type="region of interest" description="Disordered" evidence="5">
    <location>
        <begin position="1"/>
        <end position="24"/>
    </location>
</feature>
<organism evidence="6 7">
    <name type="scientific">Salix dunnii</name>
    <dbReference type="NCBI Taxonomy" id="1413687"/>
    <lineage>
        <taxon>Eukaryota</taxon>
        <taxon>Viridiplantae</taxon>
        <taxon>Streptophyta</taxon>
        <taxon>Embryophyta</taxon>
        <taxon>Tracheophyta</taxon>
        <taxon>Spermatophyta</taxon>
        <taxon>Magnoliopsida</taxon>
        <taxon>eudicotyledons</taxon>
        <taxon>Gunneridae</taxon>
        <taxon>Pentapetalae</taxon>
        <taxon>rosids</taxon>
        <taxon>fabids</taxon>
        <taxon>Malpighiales</taxon>
        <taxon>Salicaceae</taxon>
        <taxon>Saliceae</taxon>
        <taxon>Salix</taxon>
    </lineage>
</organism>
<evidence type="ECO:0000313" key="7">
    <source>
        <dbReference type="Proteomes" id="UP000657918"/>
    </source>
</evidence>
<dbReference type="PANTHER" id="PTHR34995:SF1">
    <property type="entry name" value="DNA-DIRECTED RNA POLYMERASE SUBUNIT BETA"/>
    <property type="match status" value="1"/>
</dbReference>
<dbReference type="OrthoDB" id="498011at2759"/>
<evidence type="ECO:0000313" key="6">
    <source>
        <dbReference type="EMBL" id="KAF9662868.1"/>
    </source>
</evidence>
<dbReference type="Proteomes" id="UP000657918">
    <property type="component" value="Unassembled WGS sequence"/>
</dbReference>
<evidence type="ECO:0000256" key="2">
    <source>
        <dbReference type="ARBA" id="ARBA00022679"/>
    </source>
</evidence>
<keyword evidence="2" id="KW-0808">Transferase</keyword>
<dbReference type="GO" id="GO:0016779">
    <property type="term" value="F:nucleotidyltransferase activity"/>
    <property type="evidence" value="ECO:0007669"/>
    <property type="project" value="UniProtKB-KW"/>
</dbReference>
<evidence type="ECO:0000256" key="1">
    <source>
        <dbReference type="ARBA" id="ARBA00022478"/>
    </source>
</evidence>
<gene>
    <name evidence="6" type="ORF">SADUNF_Sadunf18G0099200</name>
</gene>
<proteinExistence type="predicted"/>
<dbReference type="InterPro" id="IPR050254">
    <property type="entry name" value="RNA_pol_beta''_euk"/>
</dbReference>
<dbReference type="GO" id="GO:0000428">
    <property type="term" value="C:DNA-directed RNA polymerase complex"/>
    <property type="evidence" value="ECO:0007669"/>
    <property type="project" value="UniProtKB-KW"/>
</dbReference>
<keyword evidence="3" id="KW-0548">Nucleotidyltransferase</keyword>
<keyword evidence="7" id="KW-1185">Reference proteome</keyword>
<keyword evidence="4" id="KW-0804">Transcription</keyword>
<sequence>MISGINEHVPSKSEVTNESSATENQEKNPTFLVRLILMDQGVIIPNAGSVILRWVELYLATPRATVHGQYEFSFEENTLVTFIHEKSRFSNGAQGLLKVKQVPEVCSMERETSVRSFLSGLVIGVELTTVLSPLNLHLTLALELVLKFVAGRVFR</sequence>
<accession>A0A835J5C8</accession>
<dbReference type="PANTHER" id="PTHR34995">
    <property type="entry name" value="DNA-DIRECTED RNA POLYMERASE SUBUNIT BETA"/>
    <property type="match status" value="1"/>
</dbReference>
<name>A0A835J5C8_9ROSI</name>
<keyword evidence="1" id="KW-0240">DNA-directed RNA polymerase</keyword>
<protein>
    <submittedName>
        <fullName evidence="6">Uncharacterized protein</fullName>
    </submittedName>
</protein>